<dbReference type="Proteomes" id="UP001501444">
    <property type="component" value="Unassembled WGS sequence"/>
</dbReference>
<evidence type="ECO:0000256" key="2">
    <source>
        <dbReference type="SAM" id="SignalP"/>
    </source>
</evidence>
<feature type="signal peptide" evidence="2">
    <location>
        <begin position="1"/>
        <end position="25"/>
    </location>
</feature>
<gene>
    <name evidence="3" type="ORF">GCM10010170_102370</name>
</gene>
<evidence type="ECO:0000256" key="1">
    <source>
        <dbReference type="SAM" id="MobiDB-lite"/>
    </source>
</evidence>
<feature type="chain" id="PRO_5047397426" evidence="2">
    <location>
        <begin position="26"/>
        <end position="90"/>
    </location>
</feature>
<reference evidence="4" key="1">
    <citation type="journal article" date="2019" name="Int. J. Syst. Evol. Microbiol.">
        <title>The Global Catalogue of Microorganisms (GCM) 10K type strain sequencing project: providing services to taxonomists for standard genome sequencing and annotation.</title>
        <authorList>
            <consortium name="The Broad Institute Genomics Platform"/>
            <consortium name="The Broad Institute Genome Sequencing Center for Infectious Disease"/>
            <person name="Wu L."/>
            <person name="Ma J."/>
        </authorList>
    </citation>
    <scope>NUCLEOTIDE SEQUENCE [LARGE SCALE GENOMIC DNA]</scope>
    <source>
        <strain evidence="4">JCM 3272</strain>
    </source>
</reference>
<accession>A0ABP5UZY1</accession>
<keyword evidence="2" id="KW-0732">Signal</keyword>
<organism evidence="3 4">
    <name type="scientific">Dactylosporangium salmoneum</name>
    <dbReference type="NCBI Taxonomy" id="53361"/>
    <lineage>
        <taxon>Bacteria</taxon>
        <taxon>Bacillati</taxon>
        <taxon>Actinomycetota</taxon>
        <taxon>Actinomycetes</taxon>
        <taxon>Micromonosporales</taxon>
        <taxon>Micromonosporaceae</taxon>
        <taxon>Dactylosporangium</taxon>
    </lineage>
</organism>
<sequence>MLRRGVRRLALSICALILAAGFSPALPSTVDDPRPPIAISLATSAPASTVEDEPAAAEIPTAVVAHPTPAPLTGRDVGATPGRAPPALLV</sequence>
<evidence type="ECO:0000313" key="4">
    <source>
        <dbReference type="Proteomes" id="UP001501444"/>
    </source>
</evidence>
<dbReference type="EMBL" id="BAAARV010000123">
    <property type="protein sequence ID" value="GAA2390362.1"/>
    <property type="molecule type" value="Genomic_DNA"/>
</dbReference>
<protein>
    <submittedName>
        <fullName evidence="3">Uncharacterized protein</fullName>
    </submittedName>
</protein>
<evidence type="ECO:0000313" key="3">
    <source>
        <dbReference type="EMBL" id="GAA2390362.1"/>
    </source>
</evidence>
<proteinExistence type="predicted"/>
<feature type="region of interest" description="Disordered" evidence="1">
    <location>
        <begin position="60"/>
        <end position="90"/>
    </location>
</feature>
<name>A0ABP5UZY1_9ACTN</name>
<keyword evidence="4" id="KW-1185">Reference proteome</keyword>
<comment type="caution">
    <text evidence="3">The sequence shown here is derived from an EMBL/GenBank/DDBJ whole genome shotgun (WGS) entry which is preliminary data.</text>
</comment>